<evidence type="ECO:0000259" key="9">
    <source>
        <dbReference type="PROSITE" id="PS50850"/>
    </source>
</evidence>
<dbReference type="FunFam" id="1.20.1250.20:FF:000134">
    <property type="entry name" value="MFS sugar transporter protein"/>
    <property type="match status" value="1"/>
</dbReference>
<sequence>MGFKIPRYNDYLKGDKLLYAITACCLQGFLLFGYDQGQMSNVIGKDQFLTYFGHPGAGRKGDITGSYDLGAVGGSVLCFFIGEKTGRRNITLLGTGFLLLGTVLLSTAQNIAWLIAGRVVTGVGTGICTSTLPTLQSECSPSNKRGALSTLQGTTTILGVCTAYWVGYGTSFKKSDFEWRFVFAFQGVFALALFFQALFLPTGTPRWLVTKGRYEEAQLLISDLHNQPVDSPEVEAKFFDIKTAVEDEYKAGPFKYKELFTMGETQNFRRLSLNLMLVVMHQWSGTNFINYYLPIIFEDTMGFDSNMSSILGGSAIIVYLISSISPVFIMDRFGRRTLGIFCSIGISLCMIMCAILLSLDKQATSSAAVSFIFLYQVFYAFGFLPLPWFWGTEFNITRLRARVSAIASAFNWVNVYIIVKITPILMQNMKWRVFIIFGVLNAIWVPIIYCFFPETAGIALEDIDLMFHRGGITGGVFATRGKVVQPHAHFDLEASKNVGAELNFGENENGKPNAKKDVEFVEYANGNNSSVTSIN</sequence>
<evidence type="ECO:0000256" key="8">
    <source>
        <dbReference type="SAM" id="Phobius"/>
    </source>
</evidence>
<evidence type="ECO:0000256" key="6">
    <source>
        <dbReference type="ARBA" id="ARBA00023136"/>
    </source>
</evidence>
<protein>
    <recommendedName>
        <fullName evidence="9">Major facilitator superfamily (MFS) profile domain-containing protein</fullName>
    </recommendedName>
</protein>
<evidence type="ECO:0000256" key="7">
    <source>
        <dbReference type="RuleBase" id="RU003346"/>
    </source>
</evidence>
<feature type="transmembrane region" description="Helical" evidence="8">
    <location>
        <begin position="17"/>
        <end position="34"/>
    </location>
</feature>
<dbReference type="Proteomes" id="UP000769528">
    <property type="component" value="Unassembled WGS sequence"/>
</dbReference>
<dbReference type="InterPro" id="IPR005829">
    <property type="entry name" value="Sugar_transporter_CS"/>
</dbReference>
<proteinExistence type="inferred from homology"/>
<feature type="transmembrane region" description="Helical" evidence="8">
    <location>
        <begin position="309"/>
        <end position="330"/>
    </location>
</feature>
<organism evidence="10 11">
    <name type="scientific">Wickerhamomyces mucosus</name>
    <dbReference type="NCBI Taxonomy" id="1378264"/>
    <lineage>
        <taxon>Eukaryota</taxon>
        <taxon>Fungi</taxon>
        <taxon>Dikarya</taxon>
        <taxon>Ascomycota</taxon>
        <taxon>Saccharomycotina</taxon>
        <taxon>Saccharomycetes</taxon>
        <taxon>Phaffomycetales</taxon>
        <taxon>Wickerhamomycetaceae</taxon>
        <taxon>Wickerhamomyces</taxon>
    </lineage>
</organism>
<dbReference type="SUPFAM" id="SSF103473">
    <property type="entry name" value="MFS general substrate transporter"/>
    <property type="match status" value="1"/>
</dbReference>
<dbReference type="AlphaFoldDB" id="A0A9P8TAC3"/>
<dbReference type="InterPro" id="IPR003663">
    <property type="entry name" value="Sugar/inositol_transpt"/>
</dbReference>
<dbReference type="EMBL" id="JAEUBF010001168">
    <property type="protein sequence ID" value="KAH3672273.1"/>
    <property type="molecule type" value="Genomic_DNA"/>
</dbReference>
<evidence type="ECO:0000313" key="10">
    <source>
        <dbReference type="EMBL" id="KAH3672273.1"/>
    </source>
</evidence>
<accession>A0A9P8TAC3</accession>
<dbReference type="PROSITE" id="PS50850">
    <property type="entry name" value="MFS"/>
    <property type="match status" value="1"/>
</dbReference>
<feature type="transmembrane region" description="Helical" evidence="8">
    <location>
        <begin position="403"/>
        <end position="425"/>
    </location>
</feature>
<dbReference type="NCBIfam" id="TIGR00879">
    <property type="entry name" value="SP"/>
    <property type="match status" value="1"/>
</dbReference>
<reference evidence="10" key="1">
    <citation type="journal article" date="2021" name="Open Biol.">
        <title>Shared evolutionary footprints suggest mitochondrial oxidative damage underlies multiple complex I losses in fungi.</title>
        <authorList>
            <person name="Schikora-Tamarit M.A."/>
            <person name="Marcet-Houben M."/>
            <person name="Nosek J."/>
            <person name="Gabaldon T."/>
        </authorList>
    </citation>
    <scope>NUCLEOTIDE SEQUENCE</scope>
    <source>
        <strain evidence="10">CBS6341</strain>
    </source>
</reference>
<dbReference type="PANTHER" id="PTHR48022:SF28">
    <property type="entry name" value="MAJOR FACILITATOR SUPERFAMILY (MFS) PROFILE DOMAIN-CONTAINING PROTEIN-RELATED"/>
    <property type="match status" value="1"/>
</dbReference>
<keyword evidence="5 8" id="KW-1133">Transmembrane helix</keyword>
<evidence type="ECO:0000256" key="4">
    <source>
        <dbReference type="ARBA" id="ARBA00022692"/>
    </source>
</evidence>
<dbReference type="OrthoDB" id="6133115at2759"/>
<dbReference type="InterPro" id="IPR005828">
    <property type="entry name" value="MFS_sugar_transport-like"/>
</dbReference>
<dbReference type="InterPro" id="IPR020846">
    <property type="entry name" value="MFS_dom"/>
</dbReference>
<comment type="caution">
    <text evidence="10">The sequence shown here is derived from an EMBL/GenBank/DDBJ whole genome shotgun (WGS) entry which is preliminary data.</text>
</comment>
<feature type="transmembrane region" description="Helical" evidence="8">
    <location>
        <begin position="90"/>
        <end position="109"/>
    </location>
</feature>
<keyword evidence="3 7" id="KW-0813">Transport</keyword>
<comment type="similarity">
    <text evidence="2 7">Belongs to the major facilitator superfamily. Sugar transporter (TC 2.A.1.1) family.</text>
</comment>
<dbReference type="PANTHER" id="PTHR48022">
    <property type="entry name" value="PLASTIDIC GLUCOSE TRANSPORTER 4"/>
    <property type="match status" value="1"/>
</dbReference>
<dbReference type="GO" id="GO:0016020">
    <property type="term" value="C:membrane"/>
    <property type="evidence" value="ECO:0007669"/>
    <property type="project" value="UniProtKB-SubCell"/>
</dbReference>
<feature type="transmembrane region" description="Helical" evidence="8">
    <location>
        <begin position="147"/>
        <end position="167"/>
    </location>
</feature>
<evidence type="ECO:0000256" key="1">
    <source>
        <dbReference type="ARBA" id="ARBA00004141"/>
    </source>
</evidence>
<dbReference type="PROSITE" id="PS00217">
    <property type="entry name" value="SUGAR_TRANSPORT_2"/>
    <property type="match status" value="1"/>
</dbReference>
<feature type="transmembrane region" description="Helical" evidence="8">
    <location>
        <begin position="337"/>
        <end position="359"/>
    </location>
</feature>
<dbReference type="GO" id="GO:0005351">
    <property type="term" value="F:carbohydrate:proton symporter activity"/>
    <property type="evidence" value="ECO:0007669"/>
    <property type="project" value="TreeGrafter"/>
</dbReference>
<feature type="transmembrane region" description="Helical" evidence="8">
    <location>
        <begin position="275"/>
        <end position="297"/>
    </location>
</feature>
<gene>
    <name evidence="10" type="ORF">WICMUC_004368</name>
</gene>
<comment type="subcellular location">
    <subcellularLocation>
        <location evidence="1">Membrane</location>
        <topology evidence="1">Multi-pass membrane protein</topology>
    </subcellularLocation>
</comment>
<dbReference type="InterPro" id="IPR050360">
    <property type="entry name" value="MFS_Sugar_Transporters"/>
</dbReference>
<keyword evidence="6 8" id="KW-0472">Membrane</keyword>
<evidence type="ECO:0000256" key="2">
    <source>
        <dbReference type="ARBA" id="ARBA00010992"/>
    </source>
</evidence>
<feature type="transmembrane region" description="Helical" evidence="8">
    <location>
        <begin position="431"/>
        <end position="452"/>
    </location>
</feature>
<keyword evidence="11" id="KW-1185">Reference proteome</keyword>
<keyword evidence="4 8" id="KW-0812">Transmembrane</keyword>
<evidence type="ECO:0000256" key="3">
    <source>
        <dbReference type="ARBA" id="ARBA00022448"/>
    </source>
</evidence>
<feature type="transmembrane region" description="Helical" evidence="8">
    <location>
        <begin position="179"/>
        <end position="200"/>
    </location>
</feature>
<reference evidence="10" key="2">
    <citation type="submission" date="2021-01" db="EMBL/GenBank/DDBJ databases">
        <authorList>
            <person name="Schikora-Tamarit M.A."/>
        </authorList>
    </citation>
    <scope>NUCLEOTIDE SEQUENCE</scope>
    <source>
        <strain evidence="10">CBS6341</strain>
    </source>
</reference>
<evidence type="ECO:0000256" key="5">
    <source>
        <dbReference type="ARBA" id="ARBA00022989"/>
    </source>
</evidence>
<evidence type="ECO:0000313" key="11">
    <source>
        <dbReference type="Proteomes" id="UP000769528"/>
    </source>
</evidence>
<dbReference type="Gene3D" id="1.20.1250.20">
    <property type="entry name" value="MFS general substrate transporter like domains"/>
    <property type="match status" value="1"/>
</dbReference>
<dbReference type="PRINTS" id="PR00171">
    <property type="entry name" value="SUGRTRNSPORT"/>
</dbReference>
<name>A0A9P8TAC3_9ASCO</name>
<feature type="domain" description="Major facilitator superfamily (MFS) profile" evidence="9">
    <location>
        <begin position="21"/>
        <end position="456"/>
    </location>
</feature>
<dbReference type="InterPro" id="IPR036259">
    <property type="entry name" value="MFS_trans_sf"/>
</dbReference>
<dbReference type="Pfam" id="PF00083">
    <property type="entry name" value="Sugar_tr"/>
    <property type="match status" value="1"/>
</dbReference>
<feature type="transmembrane region" description="Helical" evidence="8">
    <location>
        <begin position="115"/>
        <end position="135"/>
    </location>
</feature>
<feature type="transmembrane region" description="Helical" evidence="8">
    <location>
        <begin position="371"/>
        <end position="391"/>
    </location>
</feature>